<dbReference type="InterPro" id="IPR027860">
    <property type="entry name" value="DUF4429"/>
</dbReference>
<accession>A0ABU7KHK5</accession>
<sequence>MAEVSARHGSWSFDGAALWITPGRRAHPLRRGLGVVSLPLPALAGVVFEPRRKGGTLRAHPRPGADPFTEVTGGHLSRSGDPYQLRVGKEKALVAEYLAETVTEEIAALAPGDATDPDRYLVEAPAAPVRADVGDASVVFDGAHVYLRPNWKAESAKRAAGPQRLALDEIAEVRWTSVASGGDGSLRFVPFGRTESVLPRYDPFAVHWSLWGTDYEGGTTAVVATAVTALLPHPTARGKAVEGGRTLPALPWRRARQEPEEA</sequence>
<evidence type="ECO:0000313" key="4">
    <source>
        <dbReference type="Proteomes" id="UP001356095"/>
    </source>
</evidence>
<evidence type="ECO:0000259" key="2">
    <source>
        <dbReference type="Pfam" id="PF14472"/>
    </source>
</evidence>
<dbReference type="RefSeq" id="WP_330095454.1">
    <property type="nucleotide sequence ID" value="NZ_JAUZMY010000061.1"/>
</dbReference>
<organism evidence="3 4">
    <name type="scientific">Nocardiopsis codii</name>
    <dbReference type="NCBI Taxonomy" id="3065942"/>
    <lineage>
        <taxon>Bacteria</taxon>
        <taxon>Bacillati</taxon>
        <taxon>Actinomycetota</taxon>
        <taxon>Actinomycetes</taxon>
        <taxon>Streptosporangiales</taxon>
        <taxon>Nocardiopsidaceae</taxon>
        <taxon>Nocardiopsis</taxon>
    </lineage>
</organism>
<evidence type="ECO:0000256" key="1">
    <source>
        <dbReference type="SAM" id="MobiDB-lite"/>
    </source>
</evidence>
<proteinExistence type="predicted"/>
<dbReference type="Proteomes" id="UP001356095">
    <property type="component" value="Unassembled WGS sequence"/>
</dbReference>
<name>A0ABU7KHK5_9ACTN</name>
<protein>
    <submittedName>
        <fullName evidence="3">DUF4429 domain-containing protein</fullName>
    </submittedName>
</protein>
<comment type="caution">
    <text evidence="3">The sequence shown here is derived from an EMBL/GenBank/DDBJ whole genome shotgun (WGS) entry which is preliminary data.</text>
</comment>
<evidence type="ECO:0000313" key="3">
    <source>
        <dbReference type="EMBL" id="MEE2041700.1"/>
    </source>
</evidence>
<feature type="domain" description="DUF4429" evidence="2">
    <location>
        <begin position="11"/>
        <end position="103"/>
    </location>
</feature>
<dbReference type="EMBL" id="JAUZMY010000061">
    <property type="protein sequence ID" value="MEE2041700.1"/>
    <property type="molecule type" value="Genomic_DNA"/>
</dbReference>
<dbReference type="Pfam" id="PF14472">
    <property type="entry name" value="DUF4429"/>
    <property type="match status" value="2"/>
</dbReference>
<keyword evidence="4" id="KW-1185">Reference proteome</keyword>
<feature type="region of interest" description="Disordered" evidence="1">
    <location>
        <begin position="54"/>
        <end position="75"/>
    </location>
</feature>
<gene>
    <name evidence="3" type="ORF">Q8791_31210</name>
</gene>
<reference evidence="3 4" key="1">
    <citation type="submission" date="2023-08" db="EMBL/GenBank/DDBJ databases">
        <authorList>
            <person name="Girao M."/>
            <person name="Carvalho M.F."/>
        </authorList>
    </citation>
    <scope>NUCLEOTIDE SEQUENCE [LARGE SCALE GENOMIC DNA]</scope>
    <source>
        <strain evidence="3 4">CT-R113</strain>
    </source>
</reference>
<feature type="domain" description="DUF4429" evidence="2">
    <location>
        <begin position="139"/>
        <end position="228"/>
    </location>
</feature>